<feature type="transmembrane region" description="Helical" evidence="5">
    <location>
        <begin position="97"/>
        <end position="114"/>
    </location>
</feature>
<feature type="transmembrane region" description="Helical" evidence="5">
    <location>
        <begin position="320"/>
        <end position="341"/>
    </location>
</feature>
<evidence type="ECO:0000256" key="4">
    <source>
        <dbReference type="ARBA" id="ARBA00023136"/>
    </source>
</evidence>
<dbReference type="PANTHER" id="PTHR23507:SF1">
    <property type="entry name" value="FI18259P1-RELATED"/>
    <property type="match status" value="1"/>
</dbReference>
<dbReference type="Pfam" id="PF07690">
    <property type="entry name" value="MFS_1"/>
    <property type="match status" value="1"/>
</dbReference>
<keyword evidence="2 5" id="KW-0812">Transmembrane</keyword>
<keyword evidence="4 5" id="KW-0472">Membrane</keyword>
<dbReference type="AlphaFoldDB" id="A0ABD1F5F0"/>
<comment type="caution">
    <text evidence="6">The sequence shown here is derived from an EMBL/GenBank/DDBJ whole genome shotgun (WGS) entry which is preliminary data.</text>
</comment>
<feature type="transmembrane region" description="Helical" evidence="5">
    <location>
        <begin position="21"/>
        <end position="44"/>
    </location>
</feature>
<feature type="transmembrane region" description="Helical" evidence="5">
    <location>
        <begin position="126"/>
        <end position="150"/>
    </location>
</feature>
<dbReference type="Proteomes" id="UP001566132">
    <property type="component" value="Unassembled WGS sequence"/>
</dbReference>
<dbReference type="InterPro" id="IPR036259">
    <property type="entry name" value="MFS_trans_sf"/>
</dbReference>
<evidence type="ECO:0000256" key="1">
    <source>
        <dbReference type="ARBA" id="ARBA00004141"/>
    </source>
</evidence>
<feature type="transmembrane region" description="Helical" evidence="5">
    <location>
        <begin position="162"/>
        <end position="182"/>
    </location>
</feature>
<dbReference type="SUPFAM" id="SSF103473">
    <property type="entry name" value="MFS general substrate transporter"/>
    <property type="match status" value="1"/>
</dbReference>
<evidence type="ECO:0000313" key="6">
    <source>
        <dbReference type="EMBL" id="KAL1512829.1"/>
    </source>
</evidence>
<evidence type="ECO:0000256" key="5">
    <source>
        <dbReference type="SAM" id="Phobius"/>
    </source>
</evidence>
<dbReference type="InterPro" id="IPR011701">
    <property type="entry name" value="MFS"/>
</dbReference>
<dbReference type="GO" id="GO:0016020">
    <property type="term" value="C:membrane"/>
    <property type="evidence" value="ECO:0007669"/>
    <property type="project" value="UniProtKB-SubCell"/>
</dbReference>
<proteinExistence type="predicted"/>
<feature type="transmembrane region" description="Helical" evidence="5">
    <location>
        <begin position="194"/>
        <end position="215"/>
    </location>
</feature>
<keyword evidence="3 5" id="KW-1133">Transmembrane helix</keyword>
<evidence type="ECO:0000313" key="7">
    <source>
        <dbReference type="Proteomes" id="UP001566132"/>
    </source>
</evidence>
<evidence type="ECO:0000256" key="2">
    <source>
        <dbReference type="ARBA" id="ARBA00022692"/>
    </source>
</evidence>
<feature type="transmembrane region" description="Helical" evidence="5">
    <location>
        <begin position="376"/>
        <end position="393"/>
    </location>
</feature>
<name>A0ABD1F5F0_HYPHA</name>
<dbReference type="PANTHER" id="PTHR23507">
    <property type="entry name" value="ZGC:174356"/>
    <property type="match status" value="1"/>
</dbReference>
<evidence type="ECO:0000256" key="3">
    <source>
        <dbReference type="ARBA" id="ARBA00022989"/>
    </source>
</evidence>
<accession>A0ABD1F5F0</accession>
<feature type="transmembrane region" description="Helical" evidence="5">
    <location>
        <begin position="444"/>
        <end position="465"/>
    </location>
</feature>
<comment type="subcellular location">
    <subcellularLocation>
        <location evidence="1">Membrane</location>
        <topology evidence="1">Multi-pass membrane protein</topology>
    </subcellularLocation>
</comment>
<reference evidence="6 7" key="1">
    <citation type="submission" date="2024-05" db="EMBL/GenBank/DDBJ databases">
        <title>Genetic variation in Jamaican populations of the coffee berry borer (Hypothenemus hampei).</title>
        <authorList>
            <person name="Errbii M."/>
            <person name="Myrie A."/>
        </authorList>
    </citation>
    <scope>NUCLEOTIDE SEQUENCE [LARGE SCALE GENOMIC DNA]</scope>
    <source>
        <strain evidence="6">JA-Hopewell-2020-01-JO</strain>
        <tissue evidence="6">Whole body</tissue>
    </source>
</reference>
<feature type="transmembrane region" description="Helical" evidence="5">
    <location>
        <begin position="221"/>
        <end position="243"/>
    </location>
</feature>
<protein>
    <recommendedName>
        <fullName evidence="8">Solute carrier family 46 member 3</fullName>
    </recommendedName>
</protein>
<feature type="transmembrane region" description="Helical" evidence="5">
    <location>
        <begin position="413"/>
        <end position="432"/>
    </location>
</feature>
<organism evidence="6 7">
    <name type="scientific">Hypothenemus hampei</name>
    <name type="common">Coffee berry borer</name>
    <dbReference type="NCBI Taxonomy" id="57062"/>
    <lineage>
        <taxon>Eukaryota</taxon>
        <taxon>Metazoa</taxon>
        <taxon>Ecdysozoa</taxon>
        <taxon>Arthropoda</taxon>
        <taxon>Hexapoda</taxon>
        <taxon>Insecta</taxon>
        <taxon>Pterygota</taxon>
        <taxon>Neoptera</taxon>
        <taxon>Endopterygota</taxon>
        <taxon>Coleoptera</taxon>
        <taxon>Polyphaga</taxon>
        <taxon>Cucujiformia</taxon>
        <taxon>Curculionidae</taxon>
        <taxon>Scolytinae</taxon>
        <taxon>Hypothenemus</taxon>
    </lineage>
</organism>
<evidence type="ECO:0008006" key="8">
    <source>
        <dbReference type="Google" id="ProtNLM"/>
    </source>
</evidence>
<dbReference type="EMBL" id="JBDJPC010000002">
    <property type="protein sequence ID" value="KAL1512829.1"/>
    <property type="molecule type" value="Genomic_DNA"/>
</dbReference>
<dbReference type="Gene3D" id="1.20.1250.20">
    <property type="entry name" value="MFS general substrate transporter like domains"/>
    <property type="match status" value="2"/>
</dbReference>
<gene>
    <name evidence="6" type="ORF">ABEB36_002351</name>
</gene>
<keyword evidence="7" id="KW-1185">Reference proteome</keyword>
<sequence>MIELHDGRQKISEKKSDRLLWLGKLKAIITVEPLIACYQMALFLSKPALDNLEFEKTCRVNLKYNTTICDAILTGNHTGYKAENEEVQKIISTMHSWQQPVQSFTPLILILFLGSFSDRYKWRKPFLLMPIVGELFGIIGCILCVIFMQVLPLEAQGVSQKIIPSFFGGQTMLVMSTTAYIADVSSIKMRTLRLGVVQMVISVVLPSVQAFSGIFFVKTGYLTVLFASMFLYVAALFYGFFWIKEVQHDAMKKCFLVDVFDPKHAKETFSLLVQKNEKNDQLLIWILVLISFLHRSAFDGETNVLYLYTQNVFQWTPLDYSYFLTVNSLVALAGNLFGVPLFTEIFHFSDSTILMITIANKIVTNLFFGLAQDPQIFYTGVAVSVVTRIYRTAKKSIATKIVSRNDIGKAQSLLGISDVLAPAISVPIYNKIIYLKTLHTFPAAFFFFSIILYGISCVLVSVMYLRLHRRENNLNLNPNTTSTQENVIETLHV</sequence>